<organism evidence="5 6">
    <name type="scientific">Lutzomyia longipalpis</name>
    <name type="common">Sand fly</name>
    <dbReference type="NCBI Taxonomy" id="7200"/>
    <lineage>
        <taxon>Eukaryota</taxon>
        <taxon>Metazoa</taxon>
        <taxon>Ecdysozoa</taxon>
        <taxon>Arthropoda</taxon>
        <taxon>Hexapoda</taxon>
        <taxon>Insecta</taxon>
        <taxon>Pterygota</taxon>
        <taxon>Neoptera</taxon>
        <taxon>Endopterygota</taxon>
        <taxon>Diptera</taxon>
        <taxon>Nematocera</taxon>
        <taxon>Psychodoidea</taxon>
        <taxon>Psychodidae</taxon>
        <taxon>Lutzomyia</taxon>
        <taxon>Lutzomyia</taxon>
    </lineage>
</organism>
<dbReference type="OrthoDB" id="756370at2759"/>
<feature type="repeat" description="WD" evidence="3">
    <location>
        <begin position="119"/>
        <end position="152"/>
    </location>
</feature>
<dbReference type="PROSITE" id="PS50082">
    <property type="entry name" value="WD_REPEATS_2"/>
    <property type="match status" value="2"/>
</dbReference>
<dbReference type="InterPro" id="IPR045227">
    <property type="entry name" value="WDR18/Ipi3/RID3"/>
</dbReference>
<protein>
    <submittedName>
        <fullName evidence="4">Putative wd repeat protein 18</fullName>
    </submittedName>
</protein>
<dbReference type="InterPro" id="IPR015943">
    <property type="entry name" value="WD40/YVTN_repeat-like_dom_sf"/>
</dbReference>
<dbReference type="GO" id="GO:0006364">
    <property type="term" value="P:rRNA processing"/>
    <property type="evidence" value="ECO:0007669"/>
    <property type="project" value="TreeGrafter"/>
</dbReference>
<dbReference type="GeneID" id="129788751"/>
<dbReference type="SMART" id="SM00320">
    <property type="entry name" value="WD40"/>
    <property type="match status" value="4"/>
</dbReference>
<reference evidence="6" key="1">
    <citation type="submission" date="2012-05" db="EMBL/GenBank/DDBJ databases">
        <title>Whole Genome Assembly of Lutzomyia longipalpis.</title>
        <authorList>
            <person name="Richards S."/>
            <person name="Qu C."/>
            <person name="Dillon R."/>
            <person name="Worley K."/>
            <person name="Scherer S."/>
            <person name="Batterton M."/>
            <person name="Taylor A."/>
            <person name="Hawes A."/>
            <person name="Hernandez B."/>
            <person name="Kovar C."/>
            <person name="Mandapat C."/>
            <person name="Pham C."/>
            <person name="Qu C."/>
            <person name="Jing C."/>
            <person name="Bess C."/>
            <person name="Bandaranaike D."/>
            <person name="Ngo D."/>
            <person name="Ongeri F."/>
            <person name="Arias F."/>
            <person name="Lara F."/>
            <person name="Weissenberger G."/>
            <person name="Kamau G."/>
            <person name="Han H."/>
            <person name="Shen H."/>
            <person name="Dinh H."/>
            <person name="Khalil I."/>
            <person name="Jones J."/>
            <person name="Shafer J."/>
            <person name="Jayaseelan J."/>
            <person name="Quiroz J."/>
            <person name="Blankenburg K."/>
            <person name="Nguyen L."/>
            <person name="Jackson L."/>
            <person name="Francisco L."/>
            <person name="Tang L.-Y."/>
            <person name="Pu L.-L."/>
            <person name="Perales L."/>
            <person name="Lorensuhewa L."/>
            <person name="Munidasa M."/>
            <person name="Coyle M."/>
            <person name="Taylor M."/>
            <person name="Puazo M."/>
            <person name="Firestine M."/>
            <person name="Scheel M."/>
            <person name="Javaid M."/>
            <person name="Wang M."/>
            <person name="Li M."/>
            <person name="Tabassum N."/>
            <person name="Saada N."/>
            <person name="Osuji N."/>
            <person name="Aqrawi P."/>
            <person name="Fu Q."/>
            <person name="Thornton R."/>
            <person name="Raj R."/>
            <person name="Goodspeed R."/>
            <person name="Mata R."/>
            <person name="Najjar R."/>
            <person name="Gubbala S."/>
            <person name="Lee S."/>
            <person name="Denson S."/>
            <person name="Patil S."/>
            <person name="Macmil S."/>
            <person name="Qi S."/>
            <person name="Matskevitch T."/>
            <person name="Palculict T."/>
            <person name="Mathew T."/>
            <person name="Vee V."/>
            <person name="Velamala V."/>
            <person name="Korchina V."/>
            <person name="Cai W."/>
            <person name="Liu W."/>
            <person name="Dai W."/>
            <person name="Zou X."/>
            <person name="Zhu Y."/>
            <person name="Zhang Y."/>
            <person name="Wu Y.-Q."/>
            <person name="Xin Y."/>
            <person name="Nazarath L."/>
            <person name="Kovar C."/>
            <person name="Han Y."/>
            <person name="Muzny D."/>
            <person name="Gibbs R."/>
        </authorList>
    </citation>
    <scope>NUCLEOTIDE SEQUENCE [LARGE SCALE GENOMIC DNA]</scope>
    <source>
        <strain evidence="6">Jacobina</strain>
    </source>
</reference>
<dbReference type="GO" id="GO:0006261">
    <property type="term" value="P:DNA-templated DNA replication"/>
    <property type="evidence" value="ECO:0007669"/>
    <property type="project" value="TreeGrafter"/>
</dbReference>
<dbReference type="GO" id="GO:0005656">
    <property type="term" value="C:nuclear pre-replicative complex"/>
    <property type="evidence" value="ECO:0007669"/>
    <property type="project" value="TreeGrafter"/>
</dbReference>
<keyword evidence="2" id="KW-0677">Repeat</keyword>
<keyword evidence="6" id="KW-1185">Reference proteome</keyword>
<evidence type="ECO:0000313" key="6">
    <source>
        <dbReference type="Proteomes" id="UP000092461"/>
    </source>
</evidence>
<dbReference type="GO" id="GO:0120330">
    <property type="term" value="C:rixosome complex"/>
    <property type="evidence" value="ECO:0007669"/>
    <property type="project" value="TreeGrafter"/>
</dbReference>
<dbReference type="KEGG" id="lll:129788751"/>
<dbReference type="InterPro" id="IPR001680">
    <property type="entry name" value="WD40_rpt"/>
</dbReference>
<sequence>MNKSVEIAITCDLSGAMFTCCVWDAKTGNHLTVYRGGGAVNPRCVSLVESKFLITADAQKPLLHIWPINSQEQVKNKRFVTPGCVSALAVSPDGCFVVAAVAEVVYVWHFPTGKMVTSVGRHFQAITVIKFHQNGSHFVTAGQDGMILVWTLARCVDLDRSVTIEPLYKFTHHSLPVQDVHVGVGTAGTLIYSVSTDRTCKVYDFSSGTLVMDLVFQESLTAITVDKAESRACVGTAEGSIYEVKLMAPPRSREIHMDSNDVRSVFMGHTGSVTCLSISLDGVNLLSGGEDTNVCVWHIPTKQLIRIISHKAAVTNAFFTLTPFTMFDEEVEHQLATGTFQRMMETVEKFEELTIDVEAPPEDAVATQNAASTSQHTVSDANSMGDAQKHEYYIRQLRKINTDLYKYIVDNQLGK</sequence>
<dbReference type="SUPFAM" id="SSF50978">
    <property type="entry name" value="WD40 repeat-like"/>
    <property type="match status" value="1"/>
</dbReference>
<dbReference type="AlphaFoldDB" id="A0A1B0CSY7"/>
<dbReference type="InterPro" id="IPR036322">
    <property type="entry name" value="WD40_repeat_dom_sf"/>
</dbReference>
<dbReference type="EnsemblMetazoa" id="LLOJ007986-RA">
    <property type="protein sequence ID" value="LLOJ007986-PA"/>
    <property type="gene ID" value="LLOJ007986"/>
</dbReference>
<evidence type="ECO:0000256" key="2">
    <source>
        <dbReference type="ARBA" id="ARBA00022737"/>
    </source>
</evidence>
<dbReference type="Proteomes" id="UP000092461">
    <property type="component" value="Unassembled WGS sequence"/>
</dbReference>
<dbReference type="EMBL" id="GITU01012138">
    <property type="protein sequence ID" value="MBC1180841.1"/>
    <property type="molecule type" value="Transcribed_RNA"/>
</dbReference>
<evidence type="ECO:0000256" key="3">
    <source>
        <dbReference type="PROSITE-ProRule" id="PRU00221"/>
    </source>
</evidence>
<evidence type="ECO:0000313" key="5">
    <source>
        <dbReference type="EnsemblMetazoa" id="LLOJ007986-PA"/>
    </source>
</evidence>
<dbReference type="VEuPathDB" id="VectorBase:LLONM1_000106"/>
<evidence type="ECO:0000256" key="1">
    <source>
        <dbReference type="ARBA" id="ARBA00022574"/>
    </source>
</evidence>
<dbReference type="Gene3D" id="2.130.10.10">
    <property type="entry name" value="YVTN repeat-like/Quinoprotein amine dehydrogenase"/>
    <property type="match status" value="2"/>
</dbReference>
<name>A0A1B0CSY7_LUTLO</name>
<proteinExistence type="predicted"/>
<accession>A0A1B0CSY7</accession>
<keyword evidence="1 3" id="KW-0853">WD repeat</keyword>
<dbReference type="EMBL" id="AJWK01026782">
    <property type="status" value="NOT_ANNOTATED_CDS"/>
    <property type="molecule type" value="Genomic_DNA"/>
</dbReference>
<evidence type="ECO:0000313" key="4">
    <source>
        <dbReference type="EMBL" id="MBC1180841.1"/>
    </source>
</evidence>
<reference evidence="4" key="2">
    <citation type="journal article" date="2020" name="BMC">
        <title>Leishmania infection induces a limited differential gene expression in the sand fly midgut.</title>
        <authorList>
            <person name="Coutinho-Abreu I.V."/>
            <person name="Serafim T.D."/>
            <person name="Meneses C."/>
            <person name="Kamhawi S."/>
            <person name="Oliveira F."/>
            <person name="Valenzuela J.G."/>
        </authorList>
    </citation>
    <scope>NUCLEOTIDE SEQUENCE</scope>
    <source>
        <strain evidence="4">Jacobina</strain>
        <tissue evidence="4">Midgut</tissue>
    </source>
</reference>
<dbReference type="RefSeq" id="XP_055681049.1">
    <property type="nucleotide sequence ID" value="XM_055825074.1"/>
</dbReference>
<dbReference type="PROSITE" id="PS50294">
    <property type="entry name" value="WD_REPEATS_REGION"/>
    <property type="match status" value="2"/>
</dbReference>
<reference evidence="5" key="3">
    <citation type="submission" date="2020-05" db="UniProtKB">
        <authorList>
            <consortium name="EnsemblMetazoa"/>
        </authorList>
    </citation>
    <scope>IDENTIFICATION</scope>
    <source>
        <strain evidence="5">Jacobina</strain>
    </source>
</reference>
<dbReference type="VEuPathDB" id="VectorBase:LLOJ007986"/>
<feature type="repeat" description="WD" evidence="3">
    <location>
        <begin position="266"/>
        <end position="307"/>
    </location>
</feature>
<dbReference type="PANTHER" id="PTHR18763">
    <property type="entry name" value="WD-REPEAT PROTEIN 18"/>
    <property type="match status" value="1"/>
</dbReference>
<dbReference type="PANTHER" id="PTHR18763:SF0">
    <property type="entry name" value="WD REPEAT-CONTAINING PROTEIN 18"/>
    <property type="match status" value="1"/>
</dbReference>
<dbReference type="Pfam" id="PF00400">
    <property type="entry name" value="WD40"/>
    <property type="match status" value="3"/>
</dbReference>